<gene>
    <name evidence="1" type="ORF">B0H63DRAFT_474336</name>
</gene>
<name>A0AAE0NR99_9PEZI</name>
<dbReference type="Proteomes" id="UP001285441">
    <property type="component" value="Unassembled WGS sequence"/>
</dbReference>
<evidence type="ECO:0000313" key="2">
    <source>
        <dbReference type="Proteomes" id="UP001285441"/>
    </source>
</evidence>
<comment type="caution">
    <text evidence="1">The sequence shown here is derived from an EMBL/GenBank/DDBJ whole genome shotgun (WGS) entry which is preliminary data.</text>
</comment>
<protein>
    <submittedName>
        <fullName evidence="1">Uncharacterized protein</fullName>
    </submittedName>
</protein>
<dbReference type="AlphaFoldDB" id="A0AAE0NR99"/>
<reference evidence="1" key="2">
    <citation type="submission" date="2023-06" db="EMBL/GenBank/DDBJ databases">
        <authorList>
            <consortium name="Lawrence Berkeley National Laboratory"/>
            <person name="Haridas S."/>
            <person name="Hensen N."/>
            <person name="Bonometti L."/>
            <person name="Westerberg I."/>
            <person name="Brannstrom I.O."/>
            <person name="Guillou S."/>
            <person name="Cros-Aarteil S."/>
            <person name="Calhoun S."/>
            <person name="Kuo A."/>
            <person name="Mondo S."/>
            <person name="Pangilinan J."/>
            <person name="Riley R."/>
            <person name="LaButti K."/>
            <person name="Andreopoulos B."/>
            <person name="Lipzen A."/>
            <person name="Chen C."/>
            <person name="Yanf M."/>
            <person name="Daum C."/>
            <person name="Ng V."/>
            <person name="Clum A."/>
            <person name="Steindorff A."/>
            <person name="Ohm R."/>
            <person name="Martin F."/>
            <person name="Silar P."/>
            <person name="Natvig D."/>
            <person name="Lalanne C."/>
            <person name="Gautier V."/>
            <person name="Ament-velasquez S.L."/>
            <person name="Kruys A."/>
            <person name="Hutchinson M.I."/>
            <person name="Powell A.J."/>
            <person name="Barry K."/>
            <person name="Miller A.N."/>
            <person name="Grigoriev I.V."/>
            <person name="Debuchy R."/>
            <person name="Gladieux P."/>
            <person name="Thoren M.H."/>
            <person name="Johannesson H."/>
        </authorList>
    </citation>
    <scope>NUCLEOTIDE SEQUENCE</scope>
    <source>
        <strain evidence="1">CBS 232.78</strain>
    </source>
</reference>
<proteinExistence type="predicted"/>
<evidence type="ECO:0000313" key="1">
    <source>
        <dbReference type="EMBL" id="KAK3386195.1"/>
    </source>
</evidence>
<accession>A0AAE0NR99</accession>
<sequence length="119" mass="13149">MSHGRLVGQVSLRSRGIACGPLLLTLVRLRCVANVSAVRDAASCSTTRHFCMHTEIRPLQFQSKTANREYLSLLQQQRQLSLTSVIPILCLVASLCQPTVSGIVKRSPASQRLDFRACR</sequence>
<dbReference type="EMBL" id="JAULSW010000004">
    <property type="protein sequence ID" value="KAK3386195.1"/>
    <property type="molecule type" value="Genomic_DNA"/>
</dbReference>
<reference evidence="1" key="1">
    <citation type="journal article" date="2023" name="Mol. Phylogenet. Evol.">
        <title>Genome-scale phylogeny and comparative genomics of the fungal order Sordariales.</title>
        <authorList>
            <person name="Hensen N."/>
            <person name="Bonometti L."/>
            <person name="Westerberg I."/>
            <person name="Brannstrom I.O."/>
            <person name="Guillou S."/>
            <person name="Cros-Aarteil S."/>
            <person name="Calhoun S."/>
            <person name="Haridas S."/>
            <person name="Kuo A."/>
            <person name="Mondo S."/>
            <person name="Pangilinan J."/>
            <person name="Riley R."/>
            <person name="LaButti K."/>
            <person name="Andreopoulos B."/>
            <person name="Lipzen A."/>
            <person name="Chen C."/>
            <person name="Yan M."/>
            <person name="Daum C."/>
            <person name="Ng V."/>
            <person name="Clum A."/>
            <person name="Steindorff A."/>
            <person name="Ohm R.A."/>
            <person name="Martin F."/>
            <person name="Silar P."/>
            <person name="Natvig D.O."/>
            <person name="Lalanne C."/>
            <person name="Gautier V."/>
            <person name="Ament-Velasquez S.L."/>
            <person name="Kruys A."/>
            <person name="Hutchinson M.I."/>
            <person name="Powell A.J."/>
            <person name="Barry K."/>
            <person name="Miller A.N."/>
            <person name="Grigoriev I.V."/>
            <person name="Debuchy R."/>
            <person name="Gladieux P."/>
            <person name="Hiltunen Thoren M."/>
            <person name="Johannesson H."/>
        </authorList>
    </citation>
    <scope>NUCLEOTIDE SEQUENCE</scope>
    <source>
        <strain evidence="1">CBS 232.78</strain>
    </source>
</reference>
<organism evidence="1 2">
    <name type="scientific">Podospora didyma</name>
    <dbReference type="NCBI Taxonomy" id="330526"/>
    <lineage>
        <taxon>Eukaryota</taxon>
        <taxon>Fungi</taxon>
        <taxon>Dikarya</taxon>
        <taxon>Ascomycota</taxon>
        <taxon>Pezizomycotina</taxon>
        <taxon>Sordariomycetes</taxon>
        <taxon>Sordariomycetidae</taxon>
        <taxon>Sordariales</taxon>
        <taxon>Podosporaceae</taxon>
        <taxon>Podospora</taxon>
    </lineage>
</organism>
<keyword evidence="2" id="KW-1185">Reference proteome</keyword>